<dbReference type="Proteomes" id="UP000298390">
    <property type="component" value="Unassembled WGS sequence"/>
</dbReference>
<evidence type="ECO:0000313" key="3">
    <source>
        <dbReference type="Proteomes" id="UP000298390"/>
    </source>
</evidence>
<reference evidence="2 3" key="1">
    <citation type="submission" date="2019-01" db="EMBL/GenBank/DDBJ databases">
        <title>Genome sequencing of the rare red list fungi Fomitopsis rosea.</title>
        <authorList>
            <person name="Buettner E."/>
            <person name="Kellner H."/>
        </authorList>
    </citation>
    <scope>NUCLEOTIDE SEQUENCE [LARGE SCALE GENOMIC DNA]</scope>
    <source>
        <strain evidence="2 3">DSM 105464</strain>
    </source>
</reference>
<dbReference type="InterPro" id="IPR045340">
    <property type="entry name" value="DUF6533"/>
</dbReference>
<gene>
    <name evidence="2" type="ORF">EVJ58_g1588</name>
</gene>
<evidence type="ECO:0000313" key="2">
    <source>
        <dbReference type="EMBL" id="TFY67494.1"/>
    </source>
</evidence>
<dbReference type="AlphaFoldDB" id="A0A4Y9YYP5"/>
<dbReference type="EMBL" id="SEKV01000052">
    <property type="protein sequence ID" value="TFY67494.1"/>
    <property type="molecule type" value="Genomic_DNA"/>
</dbReference>
<proteinExistence type="predicted"/>
<organism evidence="2 3">
    <name type="scientific">Rhodofomes roseus</name>
    <dbReference type="NCBI Taxonomy" id="34475"/>
    <lineage>
        <taxon>Eukaryota</taxon>
        <taxon>Fungi</taxon>
        <taxon>Dikarya</taxon>
        <taxon>Basidiomycota</taxon>
        <taxon>Agaricomycotina</taxon>
        <taxon>Agaricomycetes</taxon>
        <taxon>Polyporales</taxon>
        <taxon>Rhodofomes</taxon>
    </lineage>
</organism>
<name>A0A4Y9YYP5_9APHY</name>
<protein>
    <recommendedName>
        <fullName evidence="1">DUF6533 domain-containing protein</fullName>
    </recommendedName>
</protein>
<dbReference type="Pfam" id="PF20151">
    <property type="entry name" value="DUF6533"/>
    <property type="match status" value="1"/>
</dbReference>
<evidence type="ECO:0000259" key="1">
    <source>
        <dbReference type="Pfam" id="PF20151"/>
    </source>
</evidence>
<accession>A0A4Y9YYP5</accession>
<comment type="caution">
    <text evidence="2">The sequence shown here is derived from an EMBL/GenBank/DDBJ whole genome shotgun (WGS) entry which is preliminary data.</text>
</comment>
<sequence length="82" mass="9503">MASKEEALIQSVFFTQMEYYCNASILVMLAYECIACLPSELKLIWTSIGSPGHWIRILYFLCRYPPVLYMTIEWINPTSTKA</sequence>
<feature type="domain" description="DUF6533" evidence="1">
    <location>
        <begin position="20"/>
        <end position="67"/>
    </location>
</feature>